<dbReference type="AlphaFoldDB" id="A0AAX6HDQ5"/>
<comment type="caution">
    <text evidence="2">The sequence shown here is derived from an EMBL/GenBank/DDBJ whole genome shotgun (WGS) entry which is preliminary data.</text>
</comment>
<feature type="compositionally biased region" description="Pro residues" evidence="1">
    <location>
        <begin position="52"/>
        <end position="74"/>
    </location>
</feature>
<organism evidence="2 3">
    <name type="scientific">Iris pallida</name>
    <name type="common">Sweet iris</name>
    <dbReference type="NCBI Taxonomy" id="29817"/>
    <lineage>
        <taxon>Eukaryota</taxon>
        <taxon>Viridiplantae</taxon>
        <taxon>Streptophyta</taxon>
        <taxon>Embryophyta</taxon>
        <taxon>Tracheophyta</taxon>
        <taxon>Spermatophyta</taxon>
        <taxon>Magnoliopsida</taxon>
        <taxon>Liliopsida</taxon>
        <taxon>Asparagales</taxon>
        <taxon>Iridaceae</taxon>
        <taxon>Iridoideae</taxon>
        <taxon>Irideae</taxon>
        <taxon>Iris</taxon>
    </lineage>
</organism>
<keyword evidence="2" id="KW-0808">Transferase</keyword>
<dbReference type="GO" id="GO:0016301">
    <property type="term" value="F:kinase activity"/>
    <property type="evidence" value="ECO:0007669"/>
    <property type="project" value="UniProtKB-KW"/>
</dbReference>
<reference evidence="2" key="1">
    <citation type="journal article" date="2023" name="GigaByte">
        <title>Genome assembly of the bearded iris, Iris pallida Lam.</title>
        <authorList>
            <person name="Bruccoleri R.E."/>
            <person name="Oakeley E.J."/>
            <person name="Faust A.M.E."/>
            <person name="Altorfer M."/>
            <person name="Dessus-Babus S."/>
            <person name="Burckhardt D."/>
            <person name="Oertli M."/>
            <person name="Naumann U."/>
            <person name="Petersen F."/>
            <person name="Wong J."/>
        </authorList>
    </citation>
    <scope>NUCLEOTIDE SEQUENCE</scope>
    <source>
        <strain evidence="2">GSM-AAB239-AS_SAM_17_03QT</strain>
    </source>
</reference>
<accession>A0AAX6HDQ5</accession>
<sequence>MAAAASFSSASSPYRHIDPNDTYGFLFLEIGFVSDDQMELLSRAPILNEVLRPPPPAAAEPPPPPLPETVPPITPISHEQPLPSIVAEPAPATSTESSPHSPAIAAATATVETTPSMPRPKKKRKTAASVPATAAASPPVVWFRDLLPPLPQGLSIAETVDALWRERYPERDPDTEPKSLVEVAKLKGFWWHWDDGAGGFSSRR</sequence>
<evidence type="ECO:0000313" key="2">
    <source>
        <dbReference type="EMBL" id="KAJ6838747.1"/>
    </source>
</evidence>
<evidence type="ECO:0000313" key="3">
    <source>
        <dbReference type="Proteomes" id="UP001140949"/>
    </source>
</evidence>
<proteinExistence type="predicted"/>
<keyword evidence="2" id="KW-0675">Receptor</keyword>
<name>A0AAX6HDQ5_IRIPA</name>
<feature type="region of interest" description="Disordered" evidence="1">
    <location>
        <begin position="109"/>
        <end position="131"/>
    </location>
</feature>
<reference evidence="2" key="2">
    <citation type="submission" date="2023-04" db="EMBL/GenBank/DDBJ databases">
        <authorList>
            <person name="Bruccoleri R.E."/>
            <person name="Oakeley E.J."/>
            <person name="Faust A.-M."/>
            <person name="Dessus-Babus S."/>
            <person name="Altorfer M."/>
            <person name="Burckhardt D."/>
            <person name="Oertli M."/>
            <person name="Naumann U."/>
            <person name="Petersen F."/>
            <person name="Wong J."/>
        </authorList>
    </citation>
    <scope>NUCLEOTIDE SEQUENCE</scope>
    <source>
        <strain evidence="2">GSM-AAB239-AS_SAM_17_03QT</strain>
        <tissue evidence="2">Leaf</tissue>
    </source>
</reference>
<gene>
    <name evidence="2" type="ORF">M6B38_318990</name>
</gene>
<keyword evidence="3" id="KW-1185">Reference proteome</keyword>
<dbReference type="EMBL" id="JANAVB010010600">
    <property type="protein sequence ID" value="KAJ6838747.1"/>
    <property type="molecule type" value="Genomic_DNA"/>
</dbReference>
<keyword evidence="2" id="KW-0418">Kinase</keyword>
<evidence type="ECO:0000256" key="1">
    <source>
        <dbReference type="SAM" id="MobiDB-lite"/>
    </source>
</evidence>
<protein>
    <submittedName>
        <fullName evidence="2">Proline-rich receptor-like protein kinase PERK8</fullName>
    </submittedName>
</protein>
<feature type="region of interest" description="Disordered" evidence="1">
    <location>
        <begin position="52"/>
        <end position="80"/>
    </location>
</feature>
<dbReference type="Proteomes" id="UP001140949">
    <property type="component" value="Unassembled WGS sequence"/>
</dbReference>